<accession>A0A9N8KWX7</accession>
<reference evidence="3" key="1">
    <citation type="submission" date="2020-06" db="EMBL/GenBank/DDBJ databases">
        <authorList>
            <person name="Onetto C."/>
        </authorList>
    </citation>
    <scope>NUCLEOTIDE SEQUENCE</scope>
</reference>
<evidence type="ECO:0000313" key="3">
    <source>
        <dbReference type="EMBL" id="CAD0115187.1"/>
    </source>
</evidence>
<keyword evidence="1" id="KW-0547">Nucleotide-binding</keyword>
<evidence type="ECO:0008006" key="5">
    <source>
        <dbReference type="Google" id="ProtNLM"/>
    </source>
</evidence>
<dbReference type="GO" id="GO:0005525">
    <property type="term" value="F:GTP binding"/>
    <property type="evidence" value="ECO:0007669"/>
    <property type="project" value="UniProtKB-KW"/>
</dbReference>
<dbReference type="AlphaFoldDB" id="A0A9N8KWX7"/>
<evidence type="ECO:0000256" key="1">
    <source>
        <dbReference type="ARBA" id="ARBA00022741"/>
    </source>
</evidence>
<dbReference type="InterPro" id="IPR001806">
    <property type="entry name" value="Small_GTPase"/>
</dbReference>
<dbReference type="Proteomes" id="UP000745764">
    <property type="component" value="Unassembled WGS sequence"/>
</dbReference>
<sequence length="190" mass="21252">NMDPQDVSILLLGDADVGKTTFLSRLALGPTNTSSALPVLRDLDQPFTFELRGRTRPYTLEFYDTSSPTSYTLLRPNLILLCFSIPSRDSLMSLKGQWKNIVETHFNYDESIPVIVLGLQRDLRREDVEGMVFPQEALRVAAEMRCDRYCECSAVTGELCAEVWEDVVRTAVATTTNQGGKSEPPPCILM</sequence>
<organism evidence="3 4">
    <name type="scientific">Aureobasidium uvarum</name>
    <dbReference type="NCBI Taxonomy" id="2773716"/>
    <lineage>
        <taxon>Eukaryota</taxon>
        <taxon>Fungi</taxon>
        <taxon>Dikarya</taxon>
        <taxon>Ascomycota</taxon>
        <taxon>Pezizomycotina</taxon>
        <taxon>Dothideomycetes</taxon>
        <taxon>Dothideomycetidae</taxon>
        <taxon>Dothideales</taxon>
        <taxon>Saccotheciaceae</taxon>
        <taxon>Aureobasidium</taxon>
    </lineage>
</organism>
<dbReference type="SMART" id="SM00175">
    <property type="entry name" value="RAB"/>
    <property type="match status" value="1"/>
</dbReference>
<dbReference type="PRINTS" id="PR00449">
    <property type="entry name" value="RASTRNSFRMNG"/>
</dbReference>
<dbReference type="OrthoDB" id="25896at2759"/>
<keyword evidence="4" id="KW-1185">Reference proteome</keyword>
<gene>
    <name evidence="3" type="ORF">AWRI4620_LOCUS9442</name>
</gene>
<dbReference type="Pfam" id="PF00071">
    <property type="entry name" value="Ras"/>
    <property type="match status" value="1"/>
</dbReference>
<dbReference type="GO" id="GO:0007264">
    <property type="term" value="P:small GTPase-mediated signal transduction"/>
    <property type="evidence" value="ECO:0007669"/>
    <property type="project" value="InterPro"/>
</dbReference>
<dbReference type="SUPFAM" id="SSF52540">
    <property type="entry name" value="P-loop containing nucleoside triphosphate hydrolases"/>
    <property type="match status" value="1"/>
</dbReference>
<dbReference type="SMART" id="SM00173">
    <property type="entry name" value="RAS"/>
    <property type="match status" value="1"/>
</dbReference>
<dbReference type="InterPro" id="IPR027417">
    <property type="entry name" value="P-loop_NTPase"/>
</dbReference>
<name>A0A9N8KWX7_9PEZI</name>
<feature type="non-terminal residue" evidence="3">
    <location>
        <position position="1"/>
    </location>
</feature>
<dbReference type="GO" id="GO:0003924">
    <property type="term" value="F:GTPase activity"/>
    <property type="evidence" value="ECO:0007669"/>
    <property type="project" value="InterPro"/>
</dbReference>
<dbReference type="EMBL" id="CAINUL010000019">
    <property type="protein sequence ID" value="CAD0115187.1"/>
    <property type="molecule type" value="Genomic_DNA"/>
</dbReference>
<dbReference type="SMART" id="SM00174">
    <property type="entry name" value="RHO"/>
    <property type="match status" value="1"/>
</dbReference>
<proteinExistence type="predicted"/>
<evidence type="ECO:0000313" key="4">
    <source>
        <dbReference type="Proteomes" id="UP000745764"/>
    </source>
</evidence>
<comment type="caution">
    <text evidence="3">The sequence shown here is derived from an EMBL/GenBank/DDBJ whole genome shotgun (WGS) entry which is preliminary data.</text>
</comment>
<evidence type="ECO:0000256" key="2">
    <source>
        <dbReference type="ARBA" id="ARBA00023134"/>
    </source>
</evidence>
<protein>
    <recommendedName>
        <fullName evidence="5">Rho protein</fullName>
    </recommendedName>
</protein>
<dbReference type="InterPro" id="IPR003578">
    <property type="entry name" value="Small_GTPase_Rho"/>
</dbReference>
<dbReference type="Gene3D" id="3.40.50.300">
    <property type="entry name" value="P-loop containing nucleotide triphosphate hydrolases"/>
    <property type="match status" value="1"/>
</dbReference>
<keyword evidence="2" id="KW-0342">GTP-binding</keyword>
<dbReference type="PANTHER" id="PTHR24072">
    <property type="entry name" value="RHO FAMILY GTPASE"/>
    <property type="match status" value="1"/>
</dbReference>